<dbReference type="GO" id="GO:0016491">
    <property type="term" value="F:oxidoreductase activity"/>
    <property type="evidence" value="ECO:0007669"/>
    <property type="project" value="UniProtKB-KW"/>
</dbReference>
<dbReference type="EC" id="1.-.-.-" evidence="3"/>
<dbReference type="InterPro" id="IPR050268">
    <property type="entry name" value="NADH-dep_flavin_reductase"/>
</dbReference>
<dbReference type="Pfam" id="PF01613">
    <property type="entry name" value="Flavin_Reduct"/>
    <property type="match status" value="1"/>
</dbReference>
<proteinExistence type="predicted"/>
<comment type="caution">
    <text evidence="3">The sequence shown here is derived from an EMBL/GenBank/DDBJ whole genome shotgun (WGS) entry which is preliminary data.</text>
</comment>
<dbReference type="InterPro" id="IPR012349">
    <property type="entry name" value="Split_barrel_FMN-bd"/>
</dbReference>
<dbReference type="EMBL" id="JBHRUV010000046">
    <property type="protein sequence ID" value="MFC3266628.1"/>
    <property type="molecule type" value="Genomic_DNA"/>
</dbReference>
<dbReference type="SMART" id="SM00903">
    <property type="entry name" value="Flavin_Reduct"/>
    <property type="match status" value="1"/>
</dbReference>
<dbReference type="PANTHER" id="PTHR30466:SF1">
    <property type="entry name" value="FMN REDUCTASE (NADH) RUTF"/>
    <property type="match status" value="1"/>
</dbReference>
<organism evidence="3 4">
    <name type="scientific">Camelimonas abortus</name>
    <dbReference type="NCBI Taxonomy" id="1017184"/>
    <lineage>
        <taxon>Bacteria</taxon>
        <taxon>Pseudomonadati</taxon>
        <taxon>Pseudomonadota</taxon>
        <taxon>Alphaproteobacteria</taxon>
        <taxon>Hyphomicrobiales</taxon>
        <taxon>Chelatococcaceae</taxon>
        <taxon>Camelimonas</taxon>
    </lineage>
</organism>
<gene>
    <name evidence="3" type="ORF">ACFOEX_09720</name>
</gene>
<keyword evidence="1 3" id="KW-0560">Oxidoreductase</keyword>
<keyword evidence="4" id="KW-1185">Reference proteome</keyword>
<dbReference type="RefSeq" id="WP_376830634.1">
    <property type="nucleotide sequence ID" value="NZ_JBHLWR010000006.1"/>
</dbReference>
<dbReference type="PANTHER" id="PTHR30466">
    <property type="entry name" value="FLAVIN REDUCTASE"/>
    <property type="match status" value="1"/>
</dbReference>
<reference evidence="4" key="1">
    <citation type="journal article" date="2019" name="Int. J. Syst. Evol. Microbiol.">
        <title>The Global Catalogue of Microorganisms (GCM) 10K type strain sequencing project: providing services to taxonomists for standard genome sequencing and annotation.</title>
        <authorList>
            <consortium name="The Broad Institute Genomics Platform"/>
            <consortium name="The Broad Institute Genome Sequencing Center for Infectious Disease"/>
            <person name="Wu L."/>
            <person name="Ma J."/>
        </authorList>
    </citation>
    <scope>NUCLEOTIDE SEQUENCE [LARGE SCALE GENOMIC DNA]</scope>
    <source>
        <strain evidence="4">CCM 7941</strain>
    </source>
</reference>
<evidence type="ECO:0000259" key="2">
    <source>
        <dbReference type="SMART" id="SM00903"/>
    </source>
</evidence>
<dbReference type="SUPFAM" id="SSF50475">
    <property type="entry name" value="FMN-binding split barrel"/>
    <property type="match status" value="1"/>
</dbReference>
<feature type="domain" description="Flavin reductase like" evidence="2">
    <location>
        <begin position="25"/>
        <end position="173"/>
    </location>
</feature>
<evidence type="ECO:0000256" key="1">
    <source>
        <dbReference type="ARBA" id="ARBA00023002"/>
    </source>
</evidence>
<dbReference type="InterPro" id="IPR002563">
    <property type="entry name" value="Flavin_Rdtase-like_dom"/>
</dbReference>
<evidence type="ECO:0000313" key="3">
    <source>
        <dbReference type="EMBL" id="MFC3266628.1"/>
    </source>
</evidence>
<evidence type="ECO:0000313" key="4">
    <source>
        <dbReference type="Proteomes" id="UP001595536"/>
    </source>
</evidence>
<protein>
    <submittedName>
        <fullName evidence="3">Flavin reductase family protein</fullName>
        <ecNumber evidence="3">1.-.-.-</ecNumber>
    </submittedName>
</protein>
<name>A0ABV7LHP3_9HYPH</name>
<dbReference type="Gene3D" id="2.30.110.10">
    <property type="entry name" value="Electron Transport, Fmn-binding Protein, Chain A"/>
    <property type="match status" value="1"/>
</dbReference>
<accession>A0ABV7LHP3</accession>
<sequence length="175" mass="18224">MQARIPKPSASAGTDAAAGALRRAMRRVASSVAVVTTRRDGVDHGMTVTAHSSVSLDPPLVLVVINAGSSLHEPLLRGDGFCLNILDSSQQDVAEAFARPGAGASRFAVGRWRMPETPGAVALALEGAQAWTQCTVENVTRAGTHSIVTGRVLAAWAAPSGEPLIYLDGAFTRPR</sequence>
<dbReference type="Proteomes" id="UP001595536">
    <property type="component" value="Unassembled WGS sequence"/>
</dbReference>